<comment type="caution">
    <text evidence="4">The sequence shown here is derived from an EMBL/GenBank/DDBJ whole genome shotgun (WGS) entry which is preliminary data.</text>
</comment>
<reference evidence="4 5" key="1">
    <citation type="submission" date="2021-03" db="EMBL/GenBank/DDBJ databases">
        <title>The complete genome sequence of Acetobacter sacchari TBRC 11175.</title>
        <authorList>
            <person name="Charoenyingcharoen P."/>
            <person name="Yukphan P."/>
        </authorList>
    </citation>
    <scope>NUCLEOTIDE SEQUENCE [LARGE SCALE GENOMIC DNA]</scope>
    <source>
        <strain evidence="4 5">TBRC 11175</strain>
    </source>
</reference>
<dbReference type="InterPro" id="IPR027417">
    <property type="entry name" value="P-loop_NTPase"/>
</dbReference>
<dbReference type="Pfam" id="PF00448">
    <property type="entry name" value="SRP54"/>
    <property type="match status" value="1"/>
</dbReference>
<keyword evidence="2" id="KW-0342">GTP-binding</keyword>
<accession>A0ABS3LZP0</accession>
<dbReference type="Gene3D" id="3.40.50.300">
    <property type="entry name" value="P-loop containing nucleotide triphosphate hydrolases"/>
    <property type="match status" value="1"/>
</dbReference>
<dbReference type="RefSeq" id="WP_408736856.1">
    <property type="nucleotide sequence ID" value="NZ_JAFVMF010000022.1"/>
</dbReference>
<evidence type="ECO:0000259" key="3">
    <source>
        <dbReference type="Pfam" id="PF00448"/>
    </source>
</evidence>
<dbReference type="SUPFAM" id="SSF52540">
    <property type="entry name" value="P-loop containing nucleoside triphosphate hydrolases"/>
    <property type="match status" value="1"/>
</dbReference>
<evidence type="ECO:0000256" key="2">
    <source>
        <dbReference type="ARBA" id="ARBA00023134"/>
    </source>
</evidence>
<proteinExistence type="predicted"/>
<keyword evidence="1" id="KW-0547">Nucleotide-binding</keyword>
<dbReference type="InterPro" id="IPR000897">
    <property type="entry name" value="SRP54_GTPase_dom"/>
</dbReference>
<sequence length="128" mass="13654">MWHGVPKILTSYLNQKPLQDSLRNIISFGKFSFLPGKSPIAVVGGAGFGKTLTVAKLAARLKVGGLQPLVVSVERATSVGAHALRAHMAQLKIDCFSVIDASSLKLILRECKSLFGKSRVSISAHEIG</sequence>
<dbReference type="EMBL" id="JAFVMF010000022">
    <property type="protein sequence ID" value="MBO1361390.1"/>
    <property type="molecule type" value="Genomic_DNA"/>
</dbReference>
<dbReference type="Proteomes" id="UP000664771">
    <property type="component" value="Unassembled WGS sequence"/>
</dbReference>
<keyword evidence="5" id="KW-1185">Reference proteome</keyword>
<evidence type="ECO:0000313" key="4">
    <source>
        <dbReference type="EMBL" id="MBO1361390.1"/>
    </source>
</evidence>
<protein>
    <recommendedName>
        <fullName evidence="3">SRP54-type proteins GTP-binding domain-containing protein</fullName>
    </recommendedName>
</protein>
<evidence type="ECO:0000256" key="1">
    <source>
        <dbReference type="ARBA" id="ARBA00022741"/>
    </source>
</evidence>
<organism evidence="4 5">
    <name type="scientific">Acetobacter sacchari</name>
    <dbReference type="NCBI Taxonomy" id="2661687"/>
    <lineage>
        <taxon>Bacteria</taxon>
        <taxon>Pseudomonadati</taxon>
        <taxon>Pseudomonadota</taxon>
        <taxon>Alphaproteobacteria</taxon>
        <taxon>Acetobacterales</taxon>
        <taxon>Acetobacteraceae</taxon>
        <taxon>Acetobacter</taxon>
    </lineage>
</organism>
<name>A0ABS3LZP0_9PROT</name>
<gene>
    <name evidence="4" type="ORF">J2D73_16515</name>
</gene>
<feature type="domain" description="SRP54-type proteins GTP-binding" evidence="3">
    <location>
        <begin position="40"/>
        <end position="97"/>
    </location>
</feature>
<evidence type="ECO:0000313" key="5">
    <source>
        <dbReference type="Proteomes" id="UP000664771"/>
    </source>
</evidence>
<feature type="non-terminal residue" evidence="4">
    <location>
        <position position="128"/>
    </location>
</feature>